<gene>
    <name evidence="2" type="ORF">I603_2187</name>
</gene>
<sequence>MMRKALTAAAMAGMVLVATPSNAADKGVEAVYREALECRVAADSLLISLNRQEAANEEQAKAIETVKGTESFYRRLTLMLGRKLGKRDPLIGMDYAQVQLGVTQSILTKPNAMADMVSRTKTCGEAISEAEKA</sequence>
<dbReference type="EMBL" id="LZYB01000006">
    <property type="protein sequence ID" value="OBV10225.1"/>
    <property type="molecule type" value="Genomic_DNA"/>
</dbReference>
<proteinExistence type="predicted"/>
<accession>A0A1A7BG83</accession>
<reference evidence="2 3" key="1">
    <citation type="submission" date="2016-06" db="EMBL/GenBank/DDBJ databases">
        <title>Genome sequence of Porphyrobacter dokdonensis DSW-74.</title>
        <authorList>
            <person name="Kim J.F."/>
            <person name="Song J.Y."/>
        </authorList>
    </citation>
    <scope>NUCLEOTIDE SEQUENCE [LARGE SCALE GENOMIC DNA]</scope>
    <source>
        <strain evidence="2 3">DSW-74</strain>
    </source>
</reference>
<evidence type="ECO:0000313" key="2">
    <source>
        <dbReference type="EMBL" id="OBV10225.1"/>
    </source>
</evidence>
<evidence type="ECO:0000256" key="1">
    <source>
        <dbReference type="SAM" id="SignalP"/>
    </source>
</evidence>
<feature type="signal peptide" evidence="1">
    <location>
        <begin position="1"/>
        <end position="23"/>
    </location>
</feature>
<evidence type="ECO:0000313" key="3">
    <source>
        <dbReference type="Proteomes" id="UP000092484"/>
    </source>
</evidence>
<dbReference type="STRING" id="1300349.I603_2187"/>
<dbReference type="Proteomes" id="UP000092484">
    <property type="component" value="Unassembled WGS sequence"/>
</dbReference>
<name>A0A1A7BG83_9SPHN</name>
<keyword evidence="1" id="KW-0732">Signal</keyword>
<comment type="caution">
    <text evidence="2">The sequence shown here is derived from an EMBL/GenBank/DDBJ whole genome shotgun (WGS) entry which is preliminary data.</text>
</comment>
<organism evidence="2 3">
    <name type="scientific">Erythrobacter dokdonensis DSW-74</name>
    <dbReference type="NCBI Taxonomy" id="1300349"/>
    <lineage>
        <taxon>Bacteria</taxon>
        <taxon>Pseudomonadati</taxon>
        <taxon>Pseudomonadota</taxon>
        <taxon>Alphaproteobacteria</taxon>
        <taxon>Sphingomonadales</taxon>
        <taxon>Erythrobacteraceae</taxon>
        <taxon>Erythrobacter/Porphyrobacter group</taxon>
        <taxon>Erythrobacter</taxon>
    </lineage>
</organism>
<protein>
    <submittedName>
        <fullName evidence="2">Uncharacterized protein</fullName>
    </submittedName>
</protein>
<dbReference type="RefSeq" id="WP_068864959.1">
    <property type="nucleotide sequence ID" value="NZ_LZYB01000006.1"/>
</dbReference>
<dbReference type="AlphaFoldDB" id="A0A1A7BG83"/>
<feature type="chain" id="PRO_5008354935" evidence="1">
    <location>
        <begin position="24"/>
        <end position="133"/>
    </location>
</feature>
<keyword evidence="3" id="KW-1185">Reference proteome</keyword>